<dbReference type="PANTHER" id="PTHR43710">
    <property type="entry name" value="2-HYDROXYACYL-COA LYASE"/>
    <property type="match status" value="1"/>
</dbReference>
<proteinExistence type="inferred from homology"/>
<comment type="cofactor">
    <cofactor evidence="1">
        <name>thiamine diphosphate</name>
        <dbReference type="ChEBI" id="CHEBI:58937"/>
    </cofactor>
</comment>
<evidence type="ECO:0000256" key="2">
    <source>
        <dbReference type="ARBA" id="ARBA00007812"/>
    </source>
</evidence>
<gene>
    <name evidence="14" type="ORF">AMON00008_LOCUS42729</name>
</gene>
<dbReference type="InterPro" id="IPR045025">
    <property type="entry name" value="HACL1-like"/>
</dbReference>
<evidence type="ECO:0000256" key="5">
    <source>
        <dbReference type="ARBA" id="ARBA00023052"/>
    </source>
</evidence>
<evidence type="ECO:0000256" key="8">
    <source>
        <dbReference type="ARBA" id="ARBA00044454"/>
    </source>
</evidence>
<dbReference type="GO" id="GO:0106359">
    <property type="term" value="F:2-hydroxyacyl-CoA lyase activity"/>
    <property type="evidence" value="ECO:0007669"/>
    <property type="project" value="UniProtKB-EC"/>
</dbReference>
<evidence type="ECO:0000259" key="11">
    <source>
        <dbReference type="Pfam" id="PF00205"/>
    </source>
</evidence>
<feature type="domain" description="Thiamine pyrophosphate enzyme TPP-binding" evidence="12">
    <location>
        <begin position="437"/>
        <end position="579"/>
    </location>
</feature>
<dbReference type="AlphaFoldDB" id="A0A7S4RZG1"/>
<accession>A0A7S4RZG1</accession>
<sequence>MAQGAVSPPLGFHPLWQTGVEQWVHPMADQPKAKRVPRGRDVLAQALKSQGVEYVFGVVGYPIVELGFTLQHMGIKYVGMRNEQAASYAAAAIGYLTGRPGCCLVVPGPGAVHALAGMGNASVNGWPMICIAGSSELSQDGLGAFQESLPPQGGAQMQVQMPYAVCKYAVKATDGARIPFFIEQAVRYSIMGRPGATYVEVAGDTLRDQVPGDIHYPPRCAEPPLVPALDSEIKRALACLAGAKSPLLIIGKGAAYAGASPELSELVERTGIPFLPTPMGKGVLPDDHPLCASSARSTALKGADVILLVGARLNWILHYGRPPRYQRGVKVIHVELLPEEVGHSIPAEVALVGHAKTISAQLVAGLAAAPFKAPANWTGALQQEGKKSQSMFLSHAENRSSPMNYYCALSIINKHTPRDAVVMNEGSDTMDIGRTVLNNYLPRKRLDAATWGTMGVGLGQAIASALVCPDPGCVAVMGDSAFGFSGMELEVVCRLELPVVIVVINNNGIGPMNPAEFAEGTGTAKRLAHPAKSLTPACRYDGMAQALGATGVFVATADELEAAFSRAVSARPFKPTLINCMISTTASRAKEAAPPFAKASL</sequence>
<evidence type="ECO:0000256" key="3">
    <source>
        <dbReference type="ARBA" id="ARBA00022723"/>
    </source>
</evidence>
<dbReference type="EC" id="4.1.2.63" evidence="9"/>
<evidence type="ECO:0000256" key="1">
    <source>
        <dbReference type="ARBA" id="ARBA00001964"/>
    </source>
</evidence>
<dbReference type="InterPro" id="IPR012001">
    <property type="entry name" value="Thiamin_PyroP_enz_TPP-bd_dom"/>
</dbReference>
<keyword evidence="6" id="KW-0456">Lyase</keyword>
<evidence type="ECO:0000256" key="4">
    <source>
        <dbReference type="ARBA" id="ARBA00022842"/>
    </source>
</evidence>
<dbReference type="GO" id="GO:0030976">
    <property type="term" value="F:thiamine pyrophosphate binding"/>
    <property type="evidence" value="ECO:0007669"/>
    <property type="project" value="InterPro"/>
</dbReference>
<dbReference type="InterPro" id="IPR000399">
    <property type="entry name" value="TPP-bd_CS"/>
</dbReference>
<dbReference type="GO" id="GO:0000287">
    <property type="term" value="F:magnesium ion binding"/>
    <property type="evidence" value="ECO:0007669"/>
    <property type="project" value="InterPro"/>
</dbReference>
<feature type="domain" description="Thiamine pyrophosphate enzyme N-terminal TPP-binding" evidence="13">
    <location>
        <begin position="38"/>
        <end position="148"/>
    </location>
</feature>
<comment type="catalytic activity">
    <reaction evidence="8">
        <text>an (R)-2-hydroxy-long-chain-fatty acyl-CoA = a long-chain fatty aldehyde + formyl-CoA</text>
        <dbReference type="Rhea" id="RHEA:67444"/>
        <dbReference type="ChEBI" id="CHEBI:17176"/>
        <dbReference type="ChEBI" id="CHEBI:57376"/>
        <dbReference type="ChEBI" id="CHEBI:170012"/>
        <dbReference type="EC" id="4.1.2.63"/>
    </reaction>
    <physiologicalReaction direction="left-to-right" evidence="8">
        <dbReference type="Rhea" id="RHEA:67445"/>
    </physiologicalReaction>
</comment>
<dbReference type="PANTHER" id="PTHR43710:SF2">
    <property type="entry name" value="2-HYDROXYACYL-COA LYASE 1"/>
    <property type="match status" value="1"/>
</dbReference>
<protein>
    <recommendedName>
        <fullName evidence="9">2-hydroxyacyl-CoA lyase</fullName>
        <ecNumber evidence="9">4.1.2.63</ecNumber>
    </recommendedName>
</protein>
<dbReference type="SUPFAM" id="SSF52518">
    <property type="entry name" value="Thiamin diphosphate-binding fold (THDP-binding)"/>
    <property type="match status" value="2"/>
</dbReference>
<evidence type="ECO:0000259" key="12">
    <source>
        <dbReference type="Pfam" id="PF02775"/>
    </source>
</evidence>
<dbReference type="InterPro" id="IPR012000">
    <property type="entry name" value="Thiamin_PyroP_enz_cen_dom"/>
</dbReference>
<dbReference type="GO" id="GO:0001561">
    <property type="term" value="P:fatty acid alpha-oxidation"/>
    <property type="evidence" value="ECO:0007669"/>
    <property type="project" value="TreeGrafter"/>
</dbReference>
<keyword evidence="5 10" id="KW-0786">Thiamine pyrophosphate</keyword>
<dbReference type="GO" id="GO:0005777">
    <property type="term" value="C:peroxisome"/>
    <property type="evidence" value="ECO:0007669"/>
    <property type="project" value="TreeGrafter"/>
</dbReference>
<dbReference type="InterPro" id="IPR029061">
    <property type="entry name" value="THDP-binding"/>
</dbReference>
<evidence type="ECO:0000259" key="13">
    <source>
        <dbReference type="Pfam" id="PF02776"/>
    </source>
</evidence>
<evidence type="ECO:0000256" key="9">
    <source>
        <dbReference type="ARBA" id="ARBA00044518"/>
    </source>
</evidence>
<reference evidence="14" key="1">
    <citation type="submission" date="2021-01" db="EMBL/GenBank/DDBJ databases">
        <authorList>
            <person name="Corre E."/>
            <person name="Pelletier E."/>
            <person name="Niang G."/>
            <person name="Scheremetjew M."/>
            <person name="Finn R."/>
            <person name="Kale V."/>
            <person name="Holt S."/>
            <person name="Cochrane G."/>
            <person name="Meng A."/>
            <person name="Brown T."/>
            <person name="Cohen L."/>
        </authorList>
    </citation>
    <scope>NUCLEOTIDE SEQUENCE</scope>
    <source>
        <strain evidence="14">CCMP3105</strain>
    </source>
</reference>
<dbReference type="InterPro" id="IPR011766">
    <property type="entry name" value="TPP_enzyme_TPP-bd"/>
</dbReference>
<dbReference type="Pfam" id="PF02775">
    <property type="entry name" value="TPP_enzyme_C"/>
    <property type="match status" value="1"/>
</dbReference>
<evidence type="ECO:0000256" key="6">
    <source>
        <dbReference type="ARBA" id="ARBA00023239"/>
    </source>
</evidence>
<dbReference type="PROSITE" id="PS00187">
    <property type="entry name" value="TPP_ENZYMES"/>
    <property type="match status" value="1"/>
</dbReference>
<dbReference type="CDD" id="cd02004">
    <property type="entry name" value="TPP_BZL_OCoD_HPCL"/>
    <property type="match status" value="1"/>
</dbReference>
<dbReference type="Pfam" id="PF00205">
    <property type="entry name" value="TPP_enzyme_M"/>
    <property type="match status" value="1"/>
</dbReference>
<comment type="catalytic activity">
    <reaction evidence="7">
        <text>a 2-hydroxy-3-methyl fatty acyl-CoA = a 2-methyl-branched fatty aldehyde + formyl-CoA</text>
        <dbReference type="Rhea" id="RHEA:25375"/>
        <dbReference type="ChEBI" id="CHEBI:49188"/>
        <dbReference type="ChEBI" id="CHEBI:57376"/>
        <dbReference type="ChEBI" id="CHEBI:58783"/>
        <dbReference type="EC" id="4.1.2.63"/>
    </reaction>
    <physiologicalReaction direction="left-to-right" evidence="7">
        <dbReference type="Rhea" id="RHEA:25376"/>
    </physiologicalReaction>
</comment>
<dbReference type="InterPro" id="IPR029035">
    <property type="entry name" value="DHS-like_NAD/FAD-binding_dom"/>
</dbReference>
<organism evidence="14">
    <name type="scientific">Alexandrium monilatum</name>
    <dbReference type="NCBI Taxonomy" id="311494"/>
    <lineage>
        <taxon>Eukaryota</taxon>
        <taxon>Sar</taxon>
        <taxon>Alveolata</taxon>
        <taxon>Dinophyceae</taxon>
        <taxon>Gonyaulacales</taxon>
        <taxon>Pyrocystaceae</taxon>
        <taxon>Alexandrium</taxon>
    </lineage>
</organism>
<dbReference type="EMBL" id="HBNR01060721">
    <property type="protein sequence ID" value="CAE4629704.1"/>
    <property type="molecule type" value="Transcribed_RNA"/>
</dbReference>
<name>A0A7S4RZG1_9DINO</name>
<feature type="domain" description="Thiamine pyrophosphate enzyme central" evidence="11">
    <location>
        <begin position="233"/>
        <end position="361"/>
    </location>
</feature>
<evidence type="ECO:0000256" key="10">
    <source>
        <dbReference type="RuleBase" id="RU362132"/>
    </source>
</evidence>
<evidence type="ECO:0000313" key="14">
    <source>
        <dbReference type="EMBL" id="CAE4629704.1"/>
    </source>
</evidence>
<keyword evidence="3" id="KW-0479">Metal-binding</keyword>
<dbReference type="CDD" id="cd07035">
    <property type="entry name" value="TPP_PYR_POX_like"/>
    <property type="match status" value="1"/>
</dbReference>
<dbReference type="Pfam" id="PF02776">
    <property type="entry name" value="TPP_enzyme_N"/>
    <property type="match status" value="1"/>
</dbReference>
<keyword evidence="4" id="KW-0460">Magnesium</keyword>
<dbReference type="SUPFAM" id="SSF52467">
    <property type="entry name" value="DHS-like NAD/FAD-binding domain"/>
    <property type="match status" value="1"/>
</dbReference>
<evidence type="ECO:0000256" key="7">
    <source>
        <dbReference type="ARBA" id="ARBA00044451"/>
    </source>
</evidence>
<dbReference type="Gene3D" id="3.40.50.970">
    <property type="match status" value="2"/>
</dbReference>
<comment type="similarity">
    <text evidence="2 10">Belongs to the TPP enzyme family.</text>
</comment>
<dbReference type="Gene3D" id="3.40.50.1220">
    <property type="entry name" value="TPP-binding domain"/>
    <property type="match status" value="1"/>
</dbReference>